<gene>
    <name evidence="1" type="ORF">GALL_118400</name>
</gene>
<reference evidence="1" key="1">
    <citation type="submission" date="2016-10" db="EMBL/GenBank/DDBJ databases">
        <title>Sequence of Gallionella enrichment culture.</title>
        <authorList>
            <person name="Poehlein A."/>
            <person name="Muehling M."/>
            <person name="Daniel R."/>
        </authorList>
    </citation>
    <scope>NUCLEOTIDE SEQUENCE</scope>
</reference>
<evidence type="ECO:0000313" key="1">
    <source>
        <dbReference type="EMBL" id="OIR06043.1"/>
    </source>
</evidence>
<protein>
    <submittedName>
        <fullName evidence="1">Uncharacterized protein</fullName>
    </submittedName>
</protein>
<comment type="caution">
    <text evidence="1">The sequence shown here is derived from an EMBL/GenBank/DDBJ whole genome shotgun (WGS) entry which is preliminary data.</text>
</comment>
<organism evidence="1">
    <name type="scientific">mine drainage metagenome</name>
    <dbReference type="NCBI Taxonomy" id="410659"/>
    <lineage>
        <taxon>unclassified sequences</taxon>
        <taxon>metagenomes</taxon>
        <taxon>ecological metagenomes</taxon>
    </lineage>
</organism>
<name>A0A1J5SDN7_9ZZZZ</name>
<dbReference type="EMBL" id="MLJW01000046">
    <property type="protein sequence ID" value="OIR06043.1"/>
    <property type="molecule type" value="Genomic_DNA"/>
</dbReference>
<accession>A0A1J5SDN7</accession>
<dbReference type="AlphaFoldDB" id="A0A1J5SDN7"/>
<sequence>MRLQPSTSQPGQIGLTAIPDGHGVSCADCNASIPMSETVDTHQKIDRRIDEIRHCRFNKGARFQWDVKHDELIHPCGSYIPPNPAQPVRFVPLPSFAARQQLEQKALDPRCDYLSSAAIADRMFRQVKTGKSKVYEARQEITKIEQRTPVVGKMVNGLFEDKLQIDALRRPAR</sequence>
<proteinExistence type="predicted"/>